<dbReference type="PANTHER" id="PTHR35399">
    <property type="entry name" value="SLR8030 PROTEIN"/>
    <property type="match status" value="1"/>
</dbReference>
<proteinExistence type="predicted"/>
<dbReference type="Proteomes" id="UP000730739">
    <property type="component" value="Unassembled WGS sequence"/>
</dbReference>
<keyword evidence="1" id="KW-0812">Transmembrane</keyword>
<dbReference type="InterPro" id="IPR008557">
    <property type="entry name" value="PhoX"/>
</dbReference>
<dbReference type="EMBL" id="JAGILA010000002">
    <property type="protein sequence ID" value="MBP2235082.1"/>
    <property type="molecule type" value="Genomic_DNA"/>
</dbReference>
<keyword evidence="1" id="KW-1133">Transmembrane helix</keyword>
<protein>
    <submittedName>
        <fullName evidence="2">Secreted PhoX family phosphatase</fullName>
    </submittedName>
</protein>
<evidence type="ECO:0000313" key="3">
    <source>
        <dbReference type="Proteomes" id="UP000730739"/>
    </source>
</evidence>
<dbReference type="InterPro" id="IPR006311">
    <property type="entry name" value="TAT_signal"/>
</dbReference>
<evidence type="ECO:0000256" key="1">
    <source>
        <dbReference type="SAM" id="Phobius"/>
    </source>
</evidence>
<comment type="caution">
    <text evidence="2">The sequence shown here is derived from an EMBL/GenBank/DDBJ whole genome shotgun (WGS) entry which is preliminary data.</text>
</comment>
<keyword evidence="3" id="KW-1185">Reference proteome</keyword>
<dbReference type="Pfam" id="PF05787">
    <property type="entry name" value="PhoX"/>
    <property type="match status" value="1"/>
</dbReference>
<feature type="transmembrane region" description="Helical" evidence="1">
    <location>
        <begin position="50"/>
        <end position="72"/>
    </location>
</feature>
<accession>A0ABS4QZQ2</accession>
<dbReference type="PANTHER" id="PTHR35399:SF2">
    <property type="entry name" value="DUF839 DOMAIN-CONTAINING PROTEIN"/>
    <property type="match status" value="1"/>
</dbReference>
<evidence type="ECO:0000313" key="2">
    <source>
        <dbReference type="EMBL" id="MBP2235082.1"/>
    </source>
</evidence>
<gene>
    <name evidence="2" type="ORF">J2Z31_001574</name>
</gene>
<keyword evidence="1" id="KW-0472">Membrane</keyword>
<dbReference type="SUPFAM" id="SSF63829">
    <property type="entry name" value="Calcium-dependent phosphotriesterase"/>
    <property type="match status" value="1"/>
</dbReference>
<dbReference type="PROSITE" id="PS51318">
    <property type="entry name" value="TAT"/>
    <property type="match status" value="1"/>
</dbReference>
<sequence length="672" mass="74149">MMDKYLGSTDETEIKTLTERREELEDIGQNCSINPTMGDIINRRFSRRSFLGGSLAVAAISTTVSPLALLTAEEARANGASQFDFKEIEAGVDETHHVAEGYDADILLRWGDKIFLDSPEFDPLKQTAEAQSRQFGYNNDYVGFIPLDDNADHGLLVVNHEYTNAEIMFPNFARVEKVMEDGKEEEKVVLGDYTKDLVDIEMAAHGGTVIEIRKVDGKWQPVLDGKYNRRITANTEMQISGPAAGHERMKTPSDPTGMKVFGTINNCAGGVTAWGTYLMAEENFNGYFGGELAENHAEYQQLKRLGAPGGQYAWSKFYDRFDVSKEPNEANRFGWIVEVDPFDPTSVPKKRTAVGRFKHEGCESIVNKDGRVVLYSGDDERYDYVYKFVTKGTYNPNDRAVNMDLLDEGTLYVAKFDEDGTVTWMPLIHGQGPLTSENGFASQADVLINTRLAADALGATKMDRPEDVQPNPKTGKVYVMLTNNTKRKEEEADAANPRPNNAFGHIIEITETDGDFASTTSRWDILLKCGDPSIAEVGASFSTATTKNGWFGMPDNCAIDADGRLWVSTDGNSEEQTGRTDGVWAVDTEGEARGTSKLFFRVPVGAEMCGPTFNPTSDTFFLAVQHPGDAGLATYEQPATRWPDFRDDMPVRPAVVAVTKQGGGKIGYGESF</sequence>
<organism evidence="2 3">
    <name type="scientific">Sinorhizobium kostiense</name>
    <dbReference type="NCBI Taxonomy" id="76747"/>
    <lineage>
        <taxon>Bacteria</taxon>
        <taxon>Pseudomonadati</taxon>
        <taxon>Pseudomonadota</taxon>
        <taxon>Alphaproteobacteria</taxon>
        <taxon>Hyphomicrobiales</taxon>
        <taxon>Rhizobiaceae</taxon>
        <taxon>Sinorhizobium/Ensifer group</taxon>
        <taxon>Sinorhizobium</taxon>
    </lineage>
</organism>
<name>A0ABS4QZQ2_9HYPH</name>
<reference evidence="2 3" key="1">
    <citation type="submission" date="2021-03" db="EMBL/GenBank/DDBJ databases">
        <title>Genomic Encyclopedia of Type Strains, Phase IV (KMG-IV): sequencing the most valuable type-strain genomes for metagenomic binning, comparative biology and taxonomic classification.</title>
        <authorList>
            <person name="Goeker M."/>
        </authorList>
    </citation>
    <scope>NUCLEOTIDE SEQUENCE [LARGE SCALE GENOMIC DNA]</scope>
    <source>
        <strain evidence="2 3">DSM 13372</strain>
    </source>
</reference>